<gene>
    <name evidence="1" type="ORF">BECKFW1821A_GA0114235_100237</name>
</gene>
<dbReference type="EMBL" id="CAADEW010000002">
    <property type="protein sequence ID" value="VFJ42685.1"/>
    <property type="molecule type" value="Genomic_DNA"/>
</dbReference>
<organism evidence="1">
    <name type="scientific">Candidatus Kentrum sp. FW</name>
    <dbReference type="NCBI Taxonomy" id="2126338"/>
    <lineage>
        <taxon>Bacteria</taxon>
        <taxon>Pseudomonadati</taxon>
        <taxon>Pseudomonadota</taxon>
        <taxon>Gammaproteobacteria</taxon>
        <taxon>Candidatus Kentrum</taxon>
    </lineage>
</organism>
<sequence>MRISSEIINQINGLTVPNSVKQALNNLEALNDISLISDEKKVEAFYRSIEGIYKKSFSTTAEELKIESLQTAKWALESWNVAGQEKNFGRMFVAYLILDYLDYPVDALQITWDSSIRKEISLKAAQGFSFDVGIPENADYSHRSQFNQLQDATKSNDIGKLLEFFFSLERGIGISGFNAVSLKFIRLIYRIHKDGIISLLRRGQPALAELILQSLNPGDIMEIFTDEYDVEHEFPLARAFVILAVHYENRMKQSVEVDISYGQMGTILEKLQKQPTWSAIFRQLTNIGILKWNPIFHYCCGLCAGKSDTFIDQYIDSIEFSLEERDYGNSFYRALIRSGNNETVLRASERIFAKYREYLKNYKGQYVLNRATSYINFIFLYVQHKSKDISGYQALLAEQFERVDAAKNSWFPRRVYYEMQILYLFIAANLILNYSINLNAPIIKKIDAFLCDERHQDVISDVPANTLIALLSNPNAIEILTVVYENGTSAELRRQSGTIPGS</sequence>
<proteinExistence type="predicted"/>
<dbReference type="AlphaFoldDB" id="A0A450RUG0"/>
<evidence type="ECO:0000313" key="1">
    <source>
        <dbReference type="EMBL" id="VFJ42685.1"/>
    </source>
</evidence>
<name>A0A450RUG0_9GAMM</name>
<accession>A0A450RUG0</accession>
<protein>
    <submittedName>
        <fullName evidence="1">Uncharacterized protein</fullName>
    </submittedName>
</protein>
<reference evidence="1" key="1">
    <citation type="submission" date="2019-02" db="EMBL/GenBank/DDBJ databases">
        <authorList>
            <person name="Gruber-Vodicka R. H."/>
            <person name="Seah K. B. B."/>
        </authorList>
    </citation>
    <scope>NUCLEOTIDE SEQUENCE</scope>
    <source>
        <strain evidence="1">BECK_BZ15</strain>
    </source>
</reference>